<feature type="domain" description="Carbamoyltransferase" evidence="2">
    <location>
        <begin position="83"/>
        <end position="325"/>
    </location>
</feature>
<dbReference type="Gene3D" id="3.90.870.20">
    <property type="entry name" value="Carbamoyltransferase, C-terminal domain"/>
    <property type="match status" value="1"/>
</dbReference>
<evidence type="ECO:0000313" key="4">
    <source>
        <dbReference type="EMBL" id="OAF01246.1"/>
    </source>
</evidence>
<dbReference type="RefSeq" id="WP_063707683.1">
    <property type="nucleotide sequence ID" value="NZ_LUUB01000106.1"/>
</dbReference>
<dbReference type="GO" id="GO:0016740">
    <property type="term" value="F:transferase activity"/>
    <property type="evidence" value="ECO:0007669"/>
    <property type="project" value="UniProtKB-KW"/>
</dbReference>
<feature type="domain" description="Carbamoyltransferase C-terminal" evidence="3">
    <location>
        <begin position="376"/>
        <end position="543"/>
    </location>
</feature>
<dbReference type="EMBL" id="LUUB01000106">
    <property type="protein sequence ID" value="OAF01246.1"/>
    <property type="molecule type" value="Genomic_DNA"/>
</dbReference>
<dbReference type="InterPro" id="IPR038152">
    <property type="entry name" value="Carbam_trans_C_sf"/>
</dbReference>
<dbReference type="Pfam" id="PF16861">
    <property type="entry name" value="Carbam_trans_C"/>
    <property type="match status" value="1"/>
</dbReference>
<dbReference type="InterPro" id="IPR031730">
    <property type="entry name" value="Carbam_trans_C"/>
</dbReference>
<evidence type="ECO:0000259" key="3">
    <source>
        <dbReference type="Pfam" id="PF16861"/>
    </source>
</evidence>
<accession>A0A176YAY9</accession>
<dbReference type="PANTHER" id="PTHR34847">
    <property type="entry name" value="NODULATION PROTEIN U"/>
    <property type="match status" value="1"/>
</dbReference>
<dbReference type="InterPro" id="IPR003696">
    <property type="entry name" value="Carbtransf_dom"/>
</dbReference>
<dbReference type="Proteomes" id="UP000076959">
    <property type="component" value="Unassembled WGS sequence"/>
</dbReference>
<dbReference type="CDD" id="cd24098">
    <property type="entry name" value="ASKHA_NBD_TobZ_N"/>
    <property type="match status" value="1"/>
</dbReference>
<dbReference type="STRING" id="1505087.AYJ54_29670"/>
<protein>
    <submittedName>
        <fullName evidence="4">Carbamoyl transferase</fullName>
    </submittedName>
</protein>
<reference evidence="4 5" key="1">
    <citation type="submission" date="2016-03" db="EMBL/GenBank/DDBJ databases">
        <title>Draft Genome Sequence of the Strain BR 10245 (Bradyrhizobium sp.) isolated from nodules of Centrolobium paraense.</title>
        <authorList>
            <person name="Simoes-Araujo J.L.Sr."/>
            <person name="Barauna A.C."/>
            <person name="Silva K."/>
            <person name="Zilli J.E."/>
        </authorList>
    </citation>
    <scope>NUCLEOTIDE SEQUENCE [LARGE SCALE GENOMIC DNA]</scope>
    <source>
        <strain evidence="4 5">BR 10245</strain>
    </source>
</reference>
<comment type="caution">
    <text evidence="4">The sequence shown here is derived from an EMBL/GenBank/DDBJ whole genome shotgun (WGS) entry which is preliminary data.</text>
</comment>
<proteinExistence type="inferred from homology"/>
<dbReference type="InterPro" id="IPR051338">
    <property type="entry name" value="NodU/CmcH_Carbamoyltrnsfr"/>
</dbReference>
<dbReference type="PANTHER" id="PTHR34847:SF1">
    <property type="entry name" value="NODULATION PROTEIN U"/>
    <property type="match status" value="1"/>
</dbReference>
<dbReference type="InterPro" id="IPR043129">
    <property type="entry name" value="ATPase_NBD"/>
</dbReference>
<keyword evidence="4" id="KW-0808">Transferase</keyword>
<evidence type="ECO:0000313" key="5">
    <source>
        <dbReference type="Proteomes" id="UP000076959"/>
    </source>
</evidence>
<feature type="domain" description="Carbamoyltransferase" evidence="2">
    <location>
        <begin position="9"/>
        <end position="69"/>
    </location>
</feature>
<keyword evidence="5" id="KW-1185">Reference proteome</keyword>
<evidence type="ECO:0000259" key="2">
    <source>
        <dbReference type="Pfam" id="PF02543"/>
    </source>
</evidence>
<sequence>MYVIGISSGIKHGHHDGAAVLLRDGQLIAAAEEERFTLAKHARGELPRGAIGFCLRQAGITMRDVDWICSPLKTYTNYAQRLTEYFRYQFGHCPRIELYDHHICHAASSFYGSGYSEATVACFDFSGDSSSGLVAHARGSDFRVLTRFGRHNSLGLYYGMLTQYLGYQMTNDEYKVMGLSSYGSPEYLDKFATLLRPNGINYELDPELDKRRRDAEIFTSDFSTRQERIFTEKMEQILGPRRLRGQPLDQRLTNIAASGQKQLEIVTTEVIRSAIRQTGCGDVCIAGGVGLNCKMNMEIAAEPSVNRLYVPPVPHDAGVALGAAMLKCAEAGHAIAPLTHAYWGPEYSNDTIRETLDKIGARFELLDDPVARCVTDLTDQKTVGWFQGRMEYGPRALGNRSILADPRQAGMKDRINLTIKYREEFRPFCPSVLYERQADYFENTFDAPFMVVTFPVNAKVAETMPAVVHVDNTARIQSVHAESNPLYSRLLGEFANATSLPVLINTSLNINEQPTVNAPLEALHTYFCSGLDVLYLGNYRLSKPS</sequence>
<dbReference type="SUPFAM" id="SSF53067">
    <property type="entry name" value="Actin-like ATPase domain"/>
    <property type="match status" value="1"/>
</dbReference>
<dbReference type="Gene3D" id="3.30.420.40">
    <property type="match status" value="2"/>
</dbReference>
<evidence type="ECO:0000256" key="1">
    <source>
        <dbReference type="ARBA" id="ARBA00006129"/>
    </source>
</evidence>
<gene>
    <name evidence="4" type="ORF">AYJ54_29670</name>
</gene>
<comment type="similarity">
    <text evidence="1">Belongs to the NodU/CmcH family.</text>
</comment>
<dbReference type="AlphaFoldDB" id="A0A176YAY9"/>
<organism evidence="4 5">
    <name type="scientific">Bradyrhizobium centrolobii</name>
    <dbReference type="NCBI Taxonomy" id="1505087"/>
    <lineage>
        <taxon>Bacteria</taxon>
        <taxon>Pseudomonadati</taxon>
        <taxon>Pseudomonadota</taxon>
        <taxon>Alphaproteobacteria</taxon>
        <taxon>Hyphomicrobiales</taxon>
        <taxon>Nitrobacteraceae</taxon>
        <taxon>Bradyrhizobium</taxon>
    </lineage>
</organism>
<dbReference type="OrthoDB" id="9780777at2"/>
<name>A0A176YAY9_9BRAD</name>
<dbReference type="Pfam" id="PF02543">
    <property type="entry name" value="Carbam_trans_N"/>
    <property type="match status" value="2"/>
</dbReference>